<comment type="similarity">
    <text evidence="1">Belongs to the 'phage' integrase family.</text>
</comment>
<dbReference type="Pfam" id="PF13356">
    <property type="entry name" value="Arm-DNA-bind_3"/>
    <property type="match status" value="1"/>
</dbReference>
<dbReference type="RefSeq" id="WP_239040155.1">
    <property type="nucleotide sequence ID" value="NZ_BAAAEY010000003.1"/>
</dbReference>
<dbReference type="InterPro" id="IPR038488">
    <property type="entry name" value="Integrase_DNA-bd_sf"/>
</dbReference>
<dbReference type="InterPro" id="IPR044068">
    <property type="entry name" value="CB"/>
</dbReference>
<evidence type="ECO:0000256" key="5">
    <source>
        <dbReference type="PROSITE-ProRule" id="PRU01248"/>
    </source>
</evidence>
<sequence length="434" mass="49856">MAETSIPSGDLNQGKLRQIKKLLANGEINKQISIPHREGLSLRVYPISRKNPQGLMTFQGRYRLNGMQQRIDYGHYPSIGLKQAEEAHRNTKSLLERGVDPKHQATEGTLQELSDEFLNRLRKDRKDPEQAARALNADLPRRLLRMPATEITQRQVSDLLQGVVKRGAPVAANRLLSLLKQVFSYGVERGYCEVNPAERITRRSVGGIEQPRERNLSFDEVSTLLTKLPLRSIDARITSTTIDIHETTKLALWFLLLTGQRSGEVRSMRWYDVDFEAGTWTIPEQVSKNGKAHRVPLTDLGLRVLEYSRQWGATGTYCFPSPRDPDRQFDEKSIARALRRHYDELEIDPFTPHDLRRTFVTRLADLGVAPHIIEKCVNHSLGGVLAVYNRGEYWNERLQAHQLWDRQLRMLFSPRQEPEAQNGNIVQFPIRRCE</sequence>
<gene>
    <name evidence="8" type="ORF">SAMN04487964_1033</name>
</gene>
<reference evidence="8 9" key="1">
    <citation type="submission" date="2017-05" db="EMBL/GenBank/DDBJ databases">
        <authorList>
            <person name="Varghese N."/>
            <person name="Submissions S."/>
        </authorList>
    </citation>
    <scope>NUCLEOTIDE SEQUENCE [LARGE SCALE GENOMIC DNA]</scope>
    <source>
        <strain evidence="8 9">CGMCC 1.7287</strain>
    </source>
</reference>
<evidence type="ECO:0000256" key="4">
    <source>
        <dbReference type="ARBA" id="ARBA00023172"/>
    </source>
</evidence>
<dbReference type="InterPro" id="IPR011010">
    <property type="entry name" value="DNA_brk_join_enz"/>
</dbReference>
<dbReference type="Pfam" id="PF00589">
    <property type="entry name" value="Phage_integrase"/>
    <property type="match status" value="1"/>
</dbReference>
<dbReference type="PANTHER" id="PTHR30629">
    <property type="entry name" value="PROPHAGE INTEGRASE"/>
    <property type="match status" value="1"/>
</dbReference>
<keyword evidence="2" id="KW-0229">DNA integration</keyword>
<name>A0ABY1RXN3_9GAMM</name>
<evidence type="ECO:0000313" key="9">
    <source>
        <dbReference type="Proteomes" id="UP001159257"/>
    </source>
</evidence>
<feature type="domain" description="Tyr recombinase" evidence="6">
    <location>
        <begin position="211"/>
        <end position="403"/>
    </location>
</feature>
<dbReference type="InterPro" id="IPR025166">
    <property type="entry name" value="Integrase_DNA_bind_dom"/>
</dbReference>
<evidence type="ECO:0008006" key="10">
    <source>
        <dbReference type="Google" id="ProtNLM"/>
    </source>
</evidence>
<dbReference type="CDD" id="cd00801">
    <property type="entry name" value="INT_P4_C"/>
    <property type="match status" value="1"/>
</dbReference>
<keyword evidence="3 5" id="KW-0238">DNA-binding</keyword>
<evidence type="ECO:0000256" key="1">
    <source>
        <dbReference type="ARBA" id="ARBA00008857"/>
    </source>
</evidence>
<dbReference type="InterPro" id="IPR002104">
    <property type="entry name" value="Integrase_catalytic"/>
</dbReference>
<dbReference type="Proteomes" id="UP001159257">
    <property type="component" value="Unassembled WGS sequence"/>
</dbReference>
<dbReference type="PANTHER" id="PTHR30629:SF2">
    <property type="entry name" value="PROPHAGE INTEGRASE INTS-RELATED"/>
    <property type="match status" value="1"/>
</dbReference>
<dbReference type="SUPFAM" id="SSF56349">
    <property type="entry name" value="DNA breaking-rejoining enzymes"/>
    <property type="match status" value="1"/>
</dbReference>
<evidence type="ECO:0000259" key="6">
    <source>
        <dbReference type="PROSITE" id="PS51898"/>
    </source>
</evidence>
<dbReference type="InterPro" id="IPR013762">
    <property type="entry name" value="Integrase-like_cat_sf"/>
</dbReference>
<comment type="caution">
    <text evidence="8">The sequence shown here is derived from an EMBL/GenBank/DDBJ whole genome shotgun (WGS) entry which is preliminary data.</text>
</comment>
<dbReference type="InterPro" id="IPR010998">
    <property type="entry name" value="Integrase_recombinase_N"/>
</dbReference>
<dbReference type="PROSITE" id="PS51900">
    <property type="entry name" value="CB"/>
    <property type="match status" value="1"/>
</dbReference>
<dbReference type="PROSITE" id="PS51898">
    <property type="entry name" value="TYR_RECOMBINASE"/>
    <property type="match status" value="1"/>
</dbReference>
<dbReference type="InterPro" id="IPR050808">
    <property type="entry name" value="Phage_Integrase"/>
</dbReference>
<dbReference type="Gene3D" id="1.10.443.10">
    <property type="entry name" value="Intergrase catalytic core"/>
    <property type="match status" value="1"/>
</dbReference>
<accession>A0ABY1RXN3</accession>
<evidence type="ECO:0000259" key="7">
    <source>
        <dbReference type="PROSITE" id="PS51900"/>
    </source>
</evidence>
<keyword evidence="9" id="KW-1185">Reference proteome</keyword>
<evidence type="ECO:0000313" key="8">
    <source>
        <dbReference type="EMBL" id="SMR73064.1"/>
    </source>
</evidence>
<dbReference type="Pfam" id="PF22022">
    <property type="entry name" value="Phage_int_M"/>
    <property type="match status" value="1"/>
</dbReference>
<feature type="domain" description="Core-binding (CB)" evidence="7">
    <location>
        <begin position="108"/>
        <end position="187"/>
    </location>
</feature>
<proteinExistence type="inferred from homology"/>
<dbReference type="EMBL" id="FXWV01000003">
    <property type="protein sequence ID" value="SMR73064.1"/>
    <property type="molecule type" value="Genomic_DNA"/>
</dbReference>
<dbReference type="Gene3D" id="3.30.160.390">
    <property type="entry name" value="Integrase, DNA-binding domain"/>
    <property type="match status" value="1"/>
</dbReference>
<organism evidence="8 9">
    <name type="scientific">Marinobacterium sediminicola</name>
    <dbReference type="NCBI Taxonomy" id="518898"/>
    <lineage>
        <taxon>Bacteria</taxon>
        <taxon>Pseudomonadati</taxon>
        <taxon>Pseudomonadota</taxon>
        <taxon>Gammaproteobacteria</taxon>
        <taxon>Oceanospirillales</taxon>
        <taxon>Oceanospirillaceae</taxon>
        <taxon>Marinobacterium</taxon>
    </lineage>
</organism>
<protein>
    <recommendedName>
        <fullName evidence="10">Integrase</fullName>
    </recommendedName>
</protein>
<evidence type="ECO:0000256" key="2">
    <source>
        <dbReference type="ARBA" id="ARBA00022908"/>
    </source>
</evidence>
<dbReference type="Gene3D" id="1.10.150.130">
    <property type="match status" value="1"/>
</dbReference>
<dbReference type="InterPro" id="IPR053876">
    <property type="entry name" value="Phage_int_M"/>
</dbReference>
<evidence type="ECO:0000256" key="3">
    <source>
        <dbReference type="ARBA" id="ARBA00023125"/>
    </source>
</evidence>
<keyword evidence="4" id="KW-0233">DNA recombination</keyword>